<name>A0A174Y3L8_9BACT</name>
<evidence type="ECO:0000313" key="5">
    <source>
        <dbReference type="EMBL" id="RGW42251.1"/>
    </source>
</evidence>
<evidence type="ECO:0000313" key="12">
    <source>
        <dbReference type="Proteomes" id="UP000284548"/>
    </source>
</evidence>
<evidence type="ECO:0000313" key="10">
    <source>
        <dbReference type="Proteomes" id="UP000283785"/>
    </source>
</evidence>
<evidence type="ECO:0000313" key="3">
    <source>
        <dbReference type="EMBL" id="RGS19699.1"/>
    </source>
</evidence>
<evidence type="ECO:0000313" key="15">
    <source>
        <dbReference type="Proteomes" id="UP000286211"/>
    </source>
</evidence>
<evidence type="ECO:0000313" key="11">
    <source>
        <dbReference type="Proteomes" id="UP000283872"/>
    </source>
</evidence>
<reference evidence="9 10" key="1">
    <citation type="submission" date="2018-08" db="EMBL/GenBank/DDBJ databases">
        <title>A genome reference for cultivated species of the human gut microbiota.</title>
        <authorList>
            <person name="Zou Y."/>
            <person name="Xue W."/>
            <person name="Luo G."/>
        </authorList>
    </citation>
    <scope>NUCLEOTIDE SEQUENCE [LARGE SCALE GENOMIC DNA]</scope>
    <source>
        <strain evidence="6 14">AF11-14</strain>
        <strain evidence="5 10">AF12-50</strain>
        <strain evidence="4 13">AF15-25</strain>
        <strain evidence="3 11">AF24-12</strain>
        <strain evidence="8 15">AF46-2NS</strain>
        <strain evidence="7 12">AM16-54</strain>
        <strain evidence="2 9">TF06-40</strain>
    </source>
</reference>
<dbReference type="EMBL" id="QSAQ01000021">
    <property type="protein sequence ID" value="RGW67554.1"/>
    <property type="molecule type" value="Genomic_DNA"/>
</dbReference>
<dbReference type="Proteomes" id="UP000283872">
    <property type="component" value="Unassembled WGS sequence"/>
</dbReference>
<dbReference type="EMBL" id="QRYP01000001">
    <property type="protein sequence ID" value="RGV01671.1"/>
    <property type="molecule type" value="Genomic_DNA"/>
</dbReference>
<evidence type="ECO:0000313" key="4">
    <source>
        <dbReference type="EMBL" id="RGV01671.1"/>
    </source>
</evidence>
<dbReference type="EMBL" id="QRNB01000001">
    <property type="protein sequence ID" value="RHK13135.1"/>
    <property type="molecule type" value="Genomic_DNA"/>
</dbReference>
<accession>A0A174Y3L8</accession>
<evidence type="ECO:0000313" key="6">
    <source>
        <dbReference type="EMBL" id="RGW67554.1"/>
    </source>
</evidence>
<evidence type="ECO:0000313" key="14">
    <source>
        <dbReference type="Proteomes" id="UP000286077"/>
    </source>
</evidence>
<dbReference type="AlphaFoldDB" id="A0A174Y3L8"/>
<organism evidence="3 11">
    <name type="scientific">Segatella copri</name>
    <dbReference type="NCBI Taxonomy" id="165179"/>
    <lineage>
        <taxon>Bacteria</taxon>
        <taxon>Pseudomonadati</taxon>
        <taxon>Bacteroidota</taxon>
        <taxon>Bacteroidia</taxon>
        <taxon>Bacteroidales</taxon>
        <taxon>Prevotellaceae</taxon>
        <taxon>Segatella</taxon>
    </lineage>
</organism>
<dbReference type="Proteomes" id="UP000284548">
    <property type="component" value="Unassembled WGS sequence"/>
</dbReference>
<keyword evidence="1" id="KW-0812">Transmembrane</keyword>
<feature type="transmembrane region" description="Helical" evidence="1">
    <location>
        <begin position="12"/>
        <end position="34"/>
    </location>
</feature>
<dbReference type="Proteomes" id="UP000286211">
    <property type="component" value="Unassembled WGS sequence"/>
</dbReference>
<sequence>MFIFYSDISFIFLFLVQKYKINLNYMPFFMFFIIKERKRYVKFALHQIKSAINFVFSKESLTFALSLSETYFGAKRKRIALNQ</sequence>
<gene>
    <name evidence="8" type="ORF">DW079_00160</name>
    <name evidence="7" type="ORF">DW192_13185</name>
    <name evidence="6" type="ORF">DWV60_08950</name>
    <name evidence="5" type="ORF">DWV76_09895</name>
    <name evidence="4" type="ORF">DWW35_00200</name>
    <name evidence="3" type="ORF">DWY11_00240</name>
    <name evidence="2" type="ORF">DXC61_00355</name>
</gene>
<dbReference type="Proteomes" id="UP000283785">
    <property type="component" value="Unassembled WGS sequence"/>
</dbReference>
<protein>
    <submittedName>
        <fullName evidence="3">Uncharacterized protein</fullName>
    </submittedName>
</protein>
<dbReference type="Proteomes" id="UP000285236">
    <property type="component" value="Unassembled WGS sequence"/>
</dbReference>
<dbReference type="EMBL" id="QRVA01000001">
    <property type="protein sequence ID" value="RGS19699.1"/>
    <property type="molecule type" value="Genomic_DNA"/>
</dbReference>
<comment type="caution">
    <text evidence="3">The sequence shown here is derived from an EMBL/GenBank/DDBJ whole genome shotgun (WGS) entry which is preliminary data.</text>
</comment>
<evidence type="ECO:0000313" key="9">
    <source>
        <dbReference type="Proteomes" id="UP000261187"/>
    </source>
</evidence>
<evidence type="ECO:0000313" key="7">
    <source>
        <dbReference type="EMBL" id="RHH78146.1"/>
    </source>
</evidence>
<evidence type="ECO:0000313" key="8">
    <source>
        <dbReference type="EMBL" id="RHK13135.1"/>
    </source>
</evidence>
<proteinExistence type="predicted"/>
<evidence type="ECO:0000256" key="1">
    <source>
        <dbReference type="SAM" id="Phobius"/>
    </source>
</evidence>
<evidence type="ECO:0000313" key="2">
    <source>
        <dbReference type="EMBL" id="RGL64663.1"/>
    </source>
</evidence>
<evidence type="ECO:0000313" key="13">
    <source>
        <dbReference type="Proteomes" id="UP000285236"/>
    </source>
</evidence>
<dbReference type="Proteomes" id="UP000261187">
    <property type="component" value="Unassembled WGS sequence"/>
</dbReference>
<dbReference type="Proteomes" id="UP000286077">
    <property type="component" value="Unassembled WGS sequence"/>
</dbReference>
<keyword evidence="1" id="KW-0472">Membrane</keyword>
<keyword evidence="1" id="KW-1133">Transmembrane helix</keyword>
<dbReference type="EMBL" id="QSAG01000018">
    <property type="protein sequence ID" value="RGW42251.1"/>
    <property type="molecule type" value="Genomic_DNA"/>
</dbReference>
<dbReference type="EMBL" id="QSSA01000001">
    <property type="protein sequence ID" value="RGL64663.1"/>
    <property type="molecule type" value="Genomic_DNA"/>
</dbReference>
<dbReference type="EMBL" id="QRKB01000042">
    <property type="protein sequence ID" value="RHH78146.1"/>
    <property type="molecule type" value="Genomic_DNA"/>
</dbReference>